<dbReference type="AlphaFoldDB" id="R7QJS8"/>
<proteinExistence type="inferred from homology"/>
<dbReference type="GeneID" id="17325319"/>
<keyword evidence="6" id="KW-0804">Transcription</keyword>
<keyword evidence="5" id="KW-0175">Coiled coil</keyword>
<dbReference type="Gramene" id="CDF37731">
    <property type="protein sequence ID" value="CDF37731"/>
    <property type="gene ID" value="CHC_T00005888001"/>
</dbReference>
<evidence type="ECO:0000256" key="7">
    <source>
        <dbReference type="ARBA" id="ARBA00023242"/>
    </source>
</evidence>
<comment type="similarity">
    <text evidence="2">Belongs to the EAF6 family.</text>
</comment>
<dbReference type="EMBL" id="HG001865">
    <property type="protein sequence ID" value="CDF37731.1"/>
    <property type="molecule type" value="Genomic_DNA"/>
</dbReference>
<dbReference type="InterPro" id="IPR015418">
    <property type="entry name" value="Eaf6"/>
</dbReference>
<protein>
    <recommendedName>
        <fullName evidence="11">Chromatin modification-related protein MEAF6</fullName>
    </recommendedName>
</protein>
<keyword evidence="3" id="KW-0156">Chromatin regulator</keyword>
<reference evidence="10" key="1">
    <citation type="journal article" date="2013" name="Proc. Natl. Acad. Sci. U.S.A.">
        <title>Genome structure and metabolic features in the red seaweed Chondrus crispus shed light on evolution of the Archaeplastida.</title>
        <authorList>
            <person name="Collen J."/>
            <person name="Porcel B."/>
            <person name="Carre W."/>
            <person name="Ball S.G."/>
            <person name="Chaparro C."/>
            <person name="Tonon T."/>
            <person name="Barbeyron T."/>
            <person name="Michel G."/>
            <person name="Noel B."/>
            <person name="Valentin K."/>
            <person name="Elias M."/>
            <person name="Artiguenave F."/>
            <person name="Arun A."/>
            <person name="Aury J.M."/>
            <person name="Barbosa-Neto J.F."/>
            <person name="Bothwell J.H."/>
            <person name="Bouget F.Y."/>
            <person name="Brillet L."/>
            <person name="Cabello-Hurtado F."/>
            <person name="Capella-Gutierrez S."/>
            <person name="Charrier B."/>
            <person name="Cladiere L."/>
            <person name="Cock J.M."/>
            <person name="Coelho S.M."/>
            <person name="Colleoni C."/>
            <person name="Czjzek M."/>
            <person name="Da Silva C."/>
            <person name="Delage L."/>
            <person name="Denoeud F."/>
            <person name="Deschamps P."/>
            <person name="Dittami S.M."/>
            <person name="Gabaldon T."/>
            <person name="Gachon C.M."/>
            <person name="Groisillier A."/>
            <person name="Herve C."/>
            <person name="Jabbari K."/>
            <person name="Katinka M."/>
            <person name="Kloareg B."/>
            <person name="Kowalczyk N."/>
            <person name="Labadie K."/>
            <person name="Leblanc C."/>
            <person name="Lopez P.J."/>
            <person name="McLachlan D.H."/>
            <person name="Meslet-Cladiere L."/>
            <person name="Moustafa A."/>
            <person name="Nehr Z."/>
            <person name="Nyvall Collen P."/>
            <person name="Panaud O."/>
            <person name="Partensky F."/>
            <person name="Poulain J."/>
            <person name="Rensing S.A."/>
            <person name="Rousvoal S."/>
            <person name="Samson G."/>
            <person name="Symeonidi A."/>
            <person name="Weissenbach J."/>
            <person name="Zambounis A."/>
            <person name="Wincker P."/>
            <person name="Boyen C."/>
        </authorList>
    </citation>
    <scope>NUCLEOTIDE SEQUENCE [LARGE SCALE GENOMIC DNA]</scope>
    <source>
        <strain evidence="10">cv. Stackhouse</strain>
    </source>
</reference>
<evidence type="ECO:0000256" key="3">
    <source>
        <dbReference type="ARBA" id="ARBA00022853"/>
    </source>
</evidence>
<dbReference type="KEGG" id="ccp:CHC_T00005888001"/>
<dbReference type="Pfam" id="PF09340">
    <property type="entry name" value="NuA4"/>
    <property type="match status" value="1"/>
</dbReference>
<evidence type="ECO:0000256" key="1">
    <source>
        <dbReference type="ARBA" id="ARBA00004123"/>
    </source>
</evidence>
<evidence type="ECO:0000256" key="5">
    <source>
        <dbReference type="ARBA" id="ARBA00023054"/>
    </source>
</evidence>
<dbReference type="PANTHER" id="PTHR13476">
    <property type="entry name" value="CHROMATIN MODIFICATION-RELATED PROTEIN MEAF6"/>
    <property type="match status" value="1"/>
</dbReference>
<comment type="subcellular location">
    <subcellularLocation>
        <location evidence="1">Nucleus</location>
    </subcellularLocation>
</comment>
<dbReference type="PhylomeDB" id="R7QJS8"/>
<keyword evidence="4" id="KW-0805">Transcription regulation</keyword>
<evidence type="ECO:0008006" key="11">
    <source>
        <dbReference type="Google" id="ProtNLM"/>
    </source>
</evidence>
<dbReference type="GO" id="GO:0006325">
    <property type="term" value="P:chromatin organization"/>
    <property type="evidence" value="ECO:0007669"/>
    <property type="project" value="UniProtKB-KW"/>
</dbReference>
<name>R7QJS8_CHOCR</name>
<dbReference type="GO" id="GO:0000123">
    <property type="term" value="C:histone acetyltransferase complex"/>
    <property type="evidence" value="ECO:0007669"/>
    <property type="project" value="InterPro"/>
</dbReference>
<evidence type="ECO:0000256" key="6">
    <source>
        <dbReference type="ARBA" id="ARBA00023163"/>
    </source>
</evidence>
<organism evidence="9 10">
    <name type="scientific">Chondrus crispus</name>
    <name type="common">Carrageen Irish moss</name>
    <name type="synonym">Polymorpha crispa</name>
    <dbReference type="NCBI Taxonomy" id="2769"/>
    <lineage>
        <taxon>Eukaryota</taxon>
        <taxon>Rhodophyta</taxon>
        <taxon>Florideophyceae</taxon>
        <taxon>Rhodymeniophycidae</taxon>
        <taxon>Gigartinales</taxon>
        <taxon>Gigartinaceae</taxon>
        <taxon>Chondrus</taxon>
    </lineage>
</organism>
<evidence type="ECO:0000256" key="4">
    <source>
        <dbReference type="ARBA" id="ARBA00023015"/>
    </source>
</evidence>
<dbReference type="STRING" id="2769.R7QJS8"/>
<dbReference type="OrthoDB" id="5418at2759"/>
<evidence type="ECO:0000256" key="2">
    <source>
        <dbReference type="ARBA" id="ARBA00010916"/>
    </source>
</evidence>
<evidence type="ECO:0000313" key="10">
    <source>
        <dbReference type="Proteomes" id="UP000012073"/>
    </source>
</evidence>
<feature type="region of interest" description="Disordered" evidence="8">
    <location>
        <begin position="50"/>
        <end position="109"/>
    </location>
</feature>
<dbReference type="RefSeq" id="XP_005717602.1">
    <property type="nucleotide sequence ID" value="XM_005717545.1"/>
</dbReference>
<accession>R7QJS8</accession>
<sequence>MLARTAASLERKVEAVERDIGAMEEEYITSTWAHGNVLRGWDGFVRRVDRGKQMKGGGSGTATGAPKYRKSRPSDRIFSLSSATSKFRRENPDVQIQKRPPDKKKKKKR</sequence>
<dbReference type="Proteomes" id="UP000012073">
    <property type="component" value="Unassembled WGS sequence"/>
</dbReference>
<evidence type="ECO:0000256" key="8">
    <source>
        <dbReference type="SAM" id="MobiDB-lite"/>
    </source>
</evidence>
<gene>
    <name evidence="9" type="ORF">CHC_T00005888001</name>
</gene>
<evidence type="ECO:0000313" key="9">
    <source>
        <dbReference type="EMBL" id="CDF37731.1"/>
    </source>
</evidence>
<keyword evidence="10" id="KW-1185">Reference proteome</keyword>
<dbReference type="GO" id="GO:0005634">
    <property type="term" value="C:nucleus"/>
    <property type="evidence" value="ECO:0007669"/>
    <property type="project" value="UniProtKB-SubCell"/>
</dbReference>
<keyword evidence="7" id="KW-0539">Nucleus</keyword>